<proteinExistence type="predicted"/>
<organism evidence="1 2">
    <name type="scientific">Rhizophagus irregularis</name>
    <dbReference type="NCBI Taxonomy" id="588596"/>
    <lineage>
        <taxon>Eukaryota</taxon>
        <taxon>Fungi</taxon>
        <taxon>Fungi incertae sedis</taxon>
        <taxon>Mucoromycota</taxon>
        <taxon>Glomeromycotina</taxon>
        <taxon>Glomeromycetes</taxon>
        <taxon>Glomerales</taxon>
        <taxon>Glomeraceae</taxon>
        <taxon>Rhizophagus</taxon>
    </lineage>
</organism>
<dbReference type="EMBL" id="LLXL01005657">
    <property type="protein sequence ID" value="PKK56421.1"/>
    <property type="molecule type" value="Genomic_DNA"/>
</dbReference>
<evidence type="ECO:0000313" key="2">
    <source>
        <dbReference type="Proteomes" id="UP000233469"/>
    </source>
</evidence>
<comment type="caution">
    <text evidence="1">The sequence shown here is derived from an EMBL/GenBank/DDBJ whole genome shotgun (WGS) entry which is preliminary data.</text>
</comment>
<dbReference type="VEuPathDB" id="FungiDB:FUN_000308"/>
<gene>
    <name evidence="1" type="ORF">RhiirC2_800045</name>
</gene>
<accession>A0A2N1M450</accession>
<evidence type="ECO:0000313" key="1">
    <source>
        <dbReference type="EMBL" id="PKK56421.1"/>
    </source>
</evidence>
<sequence length="246" mass="28954">MYMMSKKESYTQNESKVFEEAIADWCTDFVKFLYYIAVAAICKYRVLNALLTETYKMLHKYYVKNPYHLSNRKDVMRQLVNALKGLAKILWELTLDIIDQKIKSLKKCENPLHPNFIKGLSQIILTLDTFLDTSSQDSESEEFYIKVYDAVYLNNGQILRTTGEFHGKEWFSNIAVTPVENQEQYNSDEGAWYGKILLIFKFFQGSFKEPYELAFIRWYNINLTVPELYGCPQLYFTKEYNTIPIG</sequence>
<dbReference type="Proteomes" id="UP000233469">
    <property type="component" value="Unassembled WGS sequence"/>
</dbReference>
<dbReference type="VEuPathDB" id="FungiDB:RhiirFUN_008161"/>
<dbReference type="VEuPathDB" id="FungiDB:RhiirA1_397185"/>
<reference evidence="1 2" key="2">
    <citation type="submission" date="2017-10" db="EMBL/GenBank/DDBJ databases">
        <title>Extensive intraspecific genome diversity in a model arbuscular mycorrhizal fungus.</title>
        <authorList>
            <person name="Chen E.C.H."/>
            <person name="Morin E."/>
            <person name="Baudet D."/>
            <person name="Noel J."/>
            <person name="Ndikumana S."/>
            <person name="Charron P."/>
            <person name="St-Onge C."/>
            <person name="Giorgi J."/>
            <person name="Grigoriev I.V."/>
            <person name="Roux C."/>
            <person name="Martin F.M."/>
            <person name="Corradi N."/>
        </authorList>
    </citation>
    <scope>NUCLEOTIDE SEQUENCE [LARGE SCALE GENOMIC DNA]</scope>
    <source>
        <strain evidence="1 2">C2</strain>
    </source>
</reference>
<dbReference type="AlphaFoldDB" id="A0A2N1M450"/>
<protein>
    <submittedName>
        <fullName evidence="1">Uncharacterized protein</fullName>
    </submittedName>
</protein>
<name>A0A2N1M450_9GLOM</name>
<reference evidence="1 2" key="1">
    <citation type="submission" date="2016-04" db="EMBL/GenBank/DDBJ databases">
        <title>Genome analyses suggest a sexual origin of heterokaryosis in a supposedly ancient asexual fungus.</title>
        <authorList>
            <person name="Ropars J."/>
            <person name="Sedzielewska K."/>
            <person name="Noel J."/>
            <person name="Charron P."/>
            <person name="Farinelli L."/>
            <person name="Marton T."/>
            <person name="Kruger M."/>
            <person name="Pelin A."/>
            <person name="Brachmann A."/>
            <person name="Corradi N."/>
        </authorList>
    </citation>
    <scope>NUCLEOTIDE SEQUENCE [LARGE SCALE GENOMIC DNA]</scope>
    <source>
        <strain evidence="1 2">C2</strain>
    </source>
</reference>